<dbReference type="RefSeq" id="WP_099644190.1">
    <property type="nucleotide sequence ID" value="NZ_NKHF01000208.1"/>
</dbReference>
<dbReference type="InterPro" id="IPR009057">
    <property type="entry name" value="Homeodomain-like_sf"/>
</dbReference>
<dbReference type="PANTHER" id="PTHR37812">
    <property type="entry name" value="MU-LIKE PROPHAGE FLUMU PROTEIN C"/>
    <property type="match status" value="1"/>
</dbReference>
<sequence>MAEEYGKVTERGDGMLLTIFELVMRGVSETVDEQSALDIGRKVVDSIRHTFGGEVVYVCKGRSIDAIMMSNKVWAEFNGNNHVELSKKYGCSVQWVYEIVRTMQKLKRDEMQGDLFDDSKGNGPQDKGPSIC</sequence>
<accession>A0A2A5JJZ3</accession>
<dbReference type="InterPro" id="IPR014875">
    <property type="entry name" value="Mor_transcription_activator"/>
</dbReference>
<dbReference type="Proteomes" id="UP000228621">
    <property type="component" value="Unassembled WGS sequence"/>
</dbReference>
<evidence type="ECO:0000313" key="4">
    <source>
        <dbReference type="Proteomes" id="UP000228621"/>
    </source>
</evidence>
<comment type="caution">
    <text evidence="3">The sequence shown here is derived from an EMBL/GenBank/DDBJ whole genome shotgun (WGS) entry which is preliminary data.</text>
</comment>
<reference evidence="4" key="1">
    <citation type="journal article" date="2019" name="Genome Announc.">
        <title>Draft Genome Sequence of Pseudoalteromonas piscicida Strain 36Y ROTHPW, an Hypersaline Seawater Isolate from the South Coast of Sonora, Mexico.</title>
        <authorList>
            <person name="Sanchez-Diaz R."/>
            <person name="Molina-Garza Z.J."/>
            <person name="Cruz-Suarez L.E."/>
            <person name="Selvin J."/>
            <person name="Kiran G.S."/>
            <person name="Ibarra-Gamez J.C."/>
            <person name="Gomez-Gil B."/>
            <person name="Galaviz-Silva L."/>
        </authorList>
    </citation>
    <scope>NUCLEOTIDE SEQUENCE [LARGE SCALE GENOMIC DNA]</scope>
    <source>
        <strain evidence="4">36Y_RITHPW</strain>
    </source>
</reference>
<dbReference type="SUPFAM" id="SSF46689">
    <property type="entry name" value="Homeodomain-like"/>
    <property type="match status" value="1"/>
</dbReference>
<name>A0A2A5JJZ3_PSEO7</name>
<evidence type="ECO:0000313" key="3">
    <source>
        <dbReference type="EMBL" id="PCK29531.1"/>
    </source>
</evidence>
<organism evidence="3 4">
    <name type="scientific">Pseudoalteromonas piscicida</name>
    <dbReference type="NCBI Taxonomy" id="43662"/>
    <lineage>
        <taxon>Bacteria</taxon>
        <taxon>Pseudomonadati</taxon>
        <taxon>Pseudomonadota</taxon>
        <taxon>Gammaproteobacteria</taxon>
        <taxon>Alteromonadales</taxon>
        <taxon>Pseudoalteromonadaceae</taxon>
        <taxon>Pseudoalteromonas</taxon>
    </lineage>
</organism>
<feature type="region of interest" description="Disordered" evidence="1">
    <location>
        <begin position="113"/>
        <end position="132"/>
    </location>
</feature>
<gene>
    <name evidence="3" type="ORF">CEX98_22650</name>
</gene>
<evidence type="ECO:0000256" key="1">
    <source>
        <dbReference type="SAM" id="MobiDB-lite"/>
    </source>
</evidence>
<dbReference type="OrthoDB" id="6387485at2"/>
<feature type="domain" description="Mor transcription activator" evidence="2">
    <location>
        <begin position="29"/>
        <end position="115"/>
    </location>
</feature>
<dbReference type="AlphaFoldDB" id="A0A2A5JJZ3"/>
<dbReference type="Gene3D" id="1.10.10.60">
    <property type="entry name" value="Homeodomain-like"/>
    <property type="match status" value="1"/>
</dbReference>
<dbReference type="InterPro" id="IPR052411">
    <property type="entry name" value="c-mor_Regulatory_Protein"/>
</dbReference>
<dbReference type="Pfam" id="PF08765">
    <property type="entry name" value="Mor"/>
    <property type="match status" value="1"/>
</dbReference>
<dbReference type="PANTHER" id="PTHR37812:SF1">
    <property type="entry name" value="MU-LIKE PROPHAGE FLUMU PROTEIN C"/>
    <property type="match status" value="1"/>
</dbReference>
<evidence type="ECO:0000259" key="2">
    <source>
        <dbReference type="Pfam" id="PF08765"/>
    </source>
</evidence>
<proteinExistence type="predicted"/>
<protein>
    <submittedName>
        <fullName evidence="3">Transcriptional regulator</fullName>
    </submittedName>
</protein>
<keyword evidence="4" id="KW-1185">Reference proteome</keyword>
<dbReference type="EMBL" id="NKHF01000208">
    <property type="protein sequence ID" value="PCK29531.1"/>
    <property type="molecule type" value="Genomic_DNA"/>
</dbReference>